<dbReference type="RefSeq" id="XP_026615272.1">
    <property type="nucleotide sequence ID" value="XM_026761535.1"/>
</dbReference>
<proteinExistence type="predicted"/>
<reference evidence="2" key="1">
    <citation type="submission" date="2018-08" db="EMBL/GenBank/DDBJ databases">
        <title>Draft genome sequence of azole-resistant Aspergillus thermomutatus (Neosartorya pseudofischeri) strain HMR AF 39, isolated from a human nasal aspirate.</title>
        <authorList>
            <person name="Parent-Michaud M."/>
            <person name="Dufresne P.J."/>
            <person name="Fournier E."/>
            <person name="Martineau C."/>
            <person name="Moreira S."/>
            <person name="Perkins V."/>
            <person name="De Repentigny L."/>
            <person name="Dufresne S.F."/>
        </authorList>
    </citation>
    <scope>NUCLEOTIDE SEQUENCE [LARGE SCALE GENOMIC DNA]</scope>
    <source>
        <strain evidence="2">HMR AF 39</strain>
    </source>
</reference>
<evidence type="ECO:0000313" key="2">
    <source>
        <dbReference type="EMBL" id="RHZ58019.1"/>
    </source>
</evidence>
<evidence type="ECO:0000256" key="1">
    <source>
        <dbReference type="SAM" id="MobiDB-lite"/>
    </source>
</evidence>
<gene>
    <name evidence="2" type="ORF">CDV56_107916</name>
</gene>
<evidence type="ECO:0000313" key="3">
    <source>
        <dbReference type="Proteomes" id="UP000215305"/>
    </source>
</evidence>
<keyword evidence="3" id="KW-1185">Reference proteome</keyword>
<feature type="region of interest" description="Disordered" evidence="1">
    <location>
        <begin position="1"/>
        <end position="24"/>
    </location>
</feature>
<sequence length="75" mass="8171">MCFGSSKYDDERYTPPRRSNHPGYYYSGPNNYNYNYGYDNAKHRNGWKKRRNYGLVAATAAAGSTAGCGGGGGGC</sequence>
<comment type="caution">
    <text evidence="2">The sequence shown here is derived from an EMBL/GenBank/DDBJ whole genome shotgun (WGS) entry which is preliminary data.</text>
</comment>
<dbReference type="AlphaFoldDB" id="A0A397H5P1"/>
<dbReference type="VEuPathDB" id="FungiDB:CDV56_107916"/>
<name>A0A397H5P1_ASPTH</name>
<dbReference type="Proteomes" id="UP000215305">
    <property type="component" value="Unassembled WGS sequence"/>
</dbReference>
<organism evidence="2 3">
    <name type="scientific">Aspergillus thermomutatus</name>
    <name type="common">Neosartorya pseudofischeri</name>
    <dbReference type="NCBI Taxonomy" id="41047"/>
    <lineage>
        <taxon>Eukaryota</taxon>
        <taxon>Fungi</taxon>
        <taxon>Dikarya</taxon>
        <taxon>Ascomycota</taxon>
        <taxon>Pezizomycotina</taxon>
        <taxon>Eurotiomycetes</taxon>
        <taxon>Eurotiomycetidae</taxon>
        <taxon>Eurotiales</taxon>
        <taxon>Aspergillaceae</taxon>
        <taxon>Aspergillus</taxon>
        <taxon>Aspergillus subgen. Fumigati</taxon>
    </lineage>
</organism>
<protein>
    <submittedName>
        <fullName evidence="2">Uncharacterized protein</fullName>
    </submittedName>
</protein>
<accession>A0A397H5P1</accession>
<dbReference type="EMBL" id="NKHU02000073">
    <property type="protein sequence ID" value="RHZ58019.1"/>
    <property type="molecule type" value="Genomic_DNA"/>
</dbReference>
<dbReference type="GeneID" id="38129890"/>